<dbReference type="AlphaFoldDB" id="A0A167YAD9"/>
<evidence type="ECO:0000313" key="2">
    <source>
        <dbReference type="EMBL" id="KZZ91061.1"/>
    </source>
</evidence>
<protein>
    <submittedName>
        <fullName evidence="2">Uncharacterized protein</fullName>
    </submittedName>
</protein>
<sequence length="125" mass="14283">MRSQVVTRLRNFLRRLDGRERDSSDSERRPRRYIQKHKRSMSSTHAPSHSDAETEDWQNELGISATAYSDEGASGSSSSSSEQAYLEKELCNIEGGPPRKHSMFIVMKTEISISEHRAQTRTPEQ</sequence>
<accession>A0A167YAD9</accession>
<evidence type="ECO:0000313" key="3">
    <source>
        <dbReference type="Proteomes" id="UP000078544"/>
    </source>
</evidence>
<feature type="compositionally biased region" description="Basic residues" evidence="1">
    <location>
        <begin position="29"/>
        <end position="40"/>
    </location>
</feature>
<feature type="region of interest" description="Disordered" evidence="1">
    <location>
        <begin position="13"/>
        <end position="85"/>
    </location>
</feature>
<comment type="caution">
    <text evidence="2">The sequence shown here is derived from an EMBL/GenBank/DDBJ whole genome shotgun (WGS) entry which is preliminary data.</text>
</comment>
<gene>
    <name evidence="2" type="ORF">AAL_06802</name>
</gene>
<dbReference type="Proteomes" id="UP000078544">
    <property type="component" value="Unassembled WGS sequence"/>
</dbReference>
<dbReference type="EMBL" id="AZGY01000019">
    <property type="protein sequence ID" value="KZZ91061.1"/>
    <property type="molecule type" value="Genomic_DNA"/>
</dbReference>
<reference evidence="2 3" key="1">
    <citation type="journal article" date="2016" name="Genome Biol. Evol.">
        <title>Divergent and convergent evolution of fungal pathogenicity.</title>
        <authorList>
            <person name="Shang Y."/>
            <person name="Xiao G."/>
            <person name="Zheng P."/>
            <person name="Cen K."/>
            <person name="Zhan S."/>
            <person name="Wang C."/>
        </authorList>
    </citation>
    <scope>NUCLEOTIDE SEQUENCE [LARGE SCALE GENOMIC DNA]</scope>
    <source>
        <strain evidence="2 3">RCEF 2490</strain>
    </source>
</reference>
<organism evidence="2 3">
    <name type="scientific">Moelleriella libera RCEF 2490</name>
    <dbReference type="NCBI Taxonomy" id="1081109"/>
    <lineage>
        <taxon>Eukaryota</taxon>
        <taxon>Fungi</taxon>
        <taxon>Dikarya</taxon>
        <taxon>Ascomycota</taxon>
        <taxon>Pezizomycotina</taxon>
        <taxon>Sordariomycetes</taxon>
        <taxon>Hypocreomycetidae</taxon>
        <taxon>Hypocreales</taxon>
        <taxon>Clavicipitaceae</taxon>
        <taxon>Moelleriella</taxon>
    </lineage>
</organism>
<name>A0A167YAD9_9HYPO</name>
<proteinExistence type="predicted"/>
<keyword evidence="3" id="KW-1185">Reference proteome</keyword>
<evidence type="ECO:0000256" key="1">
    <source>
        <dbReference type="SAM" id="MobiDB-lite"/>
    </source>
</evidence>
<feature type="compositionally biased region" description="Basic and acidic residues" evidence="1">
    <location>
        <begin position="14"/>
        <end position="28"/>
    </location>
</feature>